<dbReference type="EMBL" id="KZ680214">
    <property type="protein sequence ID" value="PTB65515.1"/>
    <property type="molecule type" value="Genomic_DNA"/>
</dbReference>
<organism evidence="1 2">
    <name type="scientific">Trichoderma citrinoviride</name>
    <dbReference type="NCBI Taxonomy" id="58853"/>
    <lineage>
        <taxon>Eukaryota</taxon>
        <taxon>Fungi</taxon>
        <taxon>Dikarya</taxon>
        <taxon>Ascomycota</taxon>
        <taxon>Pezizomycotina</taxon>
        <taxon>Sordariomycetes</taxon>
        <taxon>Hypocreomycetidae</taxon>
        <taxon>Hypocreales</taxon>
        <taxon>Hypocreaceae</taxon>
        <taxon>Trichoderma</taxon>
    </lineage>
</organism>
<proteinExistence type="predicted"/>
<sequence length="215" mass="24258">MASLIRTNVTSGIMQAISILERLRSIDINRKHLSMLEDDHQEMPFPKTRVDIKTRHEGLSICTVFVCDSGKPSSGAGPRRKPSTRCPDDPDLVAYPRPFSSIKIAWDRDRAKRGAWPAMLVLLDAQLSFVKRIPIQLGSRHQLRQRQNVPGAPCLSLRHRVCVVSEAVYTLRITGFRVLMGSNRRCLIFGRLLDRDQDEIQQKQISVRGGGCTSQ</sequence>
<evidence type="ECO:0000313" key="2">
    <source>
        <dbReference type="Proteomes" id="UP000241546"/>
    </source>
</evidence>
<accession>A0A2T4B859</accession>
<dbReference type="RefSeq" id="XP_024748835.1">
    <property type="nucleotide sequence ID" value="XM_024897190.1"/>
</dbReference>
<evidence type="ECO:0000313" key="1">
    <source>
        <dbReference type="EMBL" id="PTB65515.1"/>
    </source>
</evidence>
<name>A0A2T4B859_9HYPO</name>
<dbReference type="AlphaFoldDB" id="A0A2T4B859"/>
<dbReference type="Proteomes" id="UP000241546">
    <property type="component" value="Unassembled WGS sequence"/>
</dbReference>
<dbReference type="GeneID" id="36605308"/>
<protein>
    <submittedName>
        <fullName evidence="1">Uncharacterized protein</fullName>
    </submittedName>
</protein>
<gene>
    <name evidence="1" type="ORF">BBK36DRAFT_1201897</name>
</gene>
<keyword evidence="2" id="KW-1185">Reference proteome</keyword>
<reference evidence="2" key="1">
    <citation type="submission" date="2016-07" db="EMBL/GenBank/DDBJ databases">
        <title>Multiple horizontal gene transfer events from other fungi enriched the ability of initially mycotrophic Trichoderma (Ascomycota) to feed on dead plant biomass.</title>
        <authorList>
            <consortium name="DOE Joint Genome Institute"/>
            <person name="Atanasova L."/>
            <person name="Chenthamara K."/>
            <person name="Zhang J."/>
            <person name="Grujic M."/>
            <person name="Henrissat B."/>
            <person name="Kuo A."/>
            <person name="Aerts A."/>
            <person name="Salamov A."/>
            <person name="Lipzen A."/>
            <person name="Labutti K."/>
            <person name="Barry K."/>
            <person name="Miao Y."/>
            <person name="Rahimi M.J."/>
            <person name="Shen Q."/>
            <person name="Grigoriev I.V."/>
            <person name="Kubicek C.P."/>
            <person name="Druzhinina I.S."/>
        </authorList>
    </citation>
    <scope>NUCLEOTIDE SEQUENCE [LARGE SCALE GENOMIC DNA]</scope>
    <source>
        <strain evidence="2">TUCIM 6016</strain>
    </source>
</reference>